<keyword evidence="2" id="KW-0813">Transport</keyword>
<dbReference type="PANTHER" id="PTHR30061">
    <property type="entry name" value="MALTOSE-BINDING PERIPLASMIC PROTEIN"/>
    <property type="match status" value="1"/>
</dbReference>
<proteinExistence type="inferred from homology"/>
<dbReference type="Pfam" id="PF01547">
    <property type="entry name" value="SBP_bac_1"/>
    <property type="match status" value="1"/>
</dbReference>
<keyword evidence="3" id="KW-0732">Signal</keyword>
<dbReference type="AlphaFoldDB" id="A0A6J6T7V9"/>
<dbReference type="Gene3D" id="3.40.190.10">
    <property type="entry name" value="Periplasmic binding protein-like II"/>
    <property type="match status" value="2"/>
</dbReference>
<dbReference type="GO" id="GO:0055052">
    <property type="term" value="C:ATP-binding cassette (ABC) transporter complex, substrate-binding subunit-containing"/>
    <property type="evidence" value="ECO:0007669"/>
    <property type="project" value="TreeGrafter"/>
</dbReference>
<accession>A0A6J6T7V9</accession>
<name>A0A6J6T7V9_9ZZZZ</name>
<sequence>MKKISRRKIAMGSSLILATSLTLAGAQSQAAEVVTLQLEMASYTNDMAPYYADLVKRFEAKYPGIKVNVDNVAWPEIGQKVKTMIASGQSPDIVNNDEYSAEAAAGLLYRADEIVSPATLADIIPAFLTNSEFDGVAVAVPDLASARAFGYNKKILKGAGVTKVPTTWAELVAAAKKIKAKYPDVYPIGVPLGPEEAMTELTIWGAQNGARLYDPKTKKYTLDTPEFLGALNFLKSLVDMGLTQPNPSKTNRTDGAWALFAKGKMAMVNIGAWTPVWLKDNGGGAIDLGIAPFPHSPNIKGAGPTLGVQDYFKGYKANGHKEEIRKFLDFLFEPTNYQGFLKAAGGFIPATKSAGKIAEATDPVMAPFIKMLPKAFFYPGSVASWQPCKTSISTYSQTALANPKKALQNMQKKCDGFAAKS</sequence>
<dbReference type="GO" id="GO:0042956">
    <property type="term" value="P:maltodextrin transmembrane transport"/>
    <property type="evidence" value="ECO:0007669"/>
    <property type="project" value="TreeGrafter"/>
</dbReference>
<dbReference type="GO" id="GO:0015768">
    <property type="term" value="P:maltose transport"/>
    <property type="evidence" value="ECO:0007669"/>
    <property type="project" value="TreeGrafter"/>
</dbReference>
<comment type="similarity">
    <text evidence="1">Belongs to the bacterial solute-binding protein 1 family.</text>
</comment>
<evidence type="ECO:0000256" key="1">
    <source>
        <dbReference type="ARBA" id="ARBA00008520"/>
    </source>
</evidence>
<gene>
    <name evidence="4" type="ORF">UFOPK2816_00427</name>
</gene>
<evidence type="ECO:0000313" key="4">
    <source>
        <dbReference type="EMBL" id="CAB4743362.1"/>
    </source>
</evidence>
<dbReference type="PANTHER" id="PTHR30061:SF50">
    <property type="entry name" value="MALTOSE_MALTODEXTRIN-BINDING PERIPLASMIC PROTEIN"/>
    <property type="match status" value="1"/>
</dbReference>
<protein>
    <submittedName>
        <fullName evidence="4">Unannotated protein</fullName>
    </submittedName>
</protein>
<dbReference type="GO" id="GO:1901982">
    <property type="term" value="F:maltose binding"/>
    <property type="evidence" value="ECO:0007669"/>
    <property type="project" value="TreeGrafter"/>
</dbReference>
<dbReference type="EMBL" id="CAEZZB010000034">
    <property type="protein sequence ID" value="CAB4743362.1"/>
    <property type="molecule type" value="Genomic_DNA"/>
</dbReference>
<evidence type="ECO:0000256" key="2">
    <source>
        <dbReference type="ARBA" id="ARBA00022448"/>
    </source>
</evidence>
<reference evidence="4" key="1">
    <citation type="submission" date="2020-05" db="EMBL/GenBank/DDBJ databases">
        <authorList>
            <person name="Chiriac C."/>
            <person name="Salcher M."/>
            <person name="Ghai R."/>
            <person name="Kavagutti S V."/>
        </authorList>
    </citation>
    <scope>NUCLEOTIDE SEQUENCE</scope>
</reference>
<dbReference type="InterPro" id="IPR006059">
    <property type="entry name" value="SBP"/>
</dbReference>
<organism evidence="4">
    <name type="scientific">freshwater metagenome</name>
    <dbReference type="NCBI Taxonomy" id="449393"/>
    <lineage>
        <taxon>unclassified sequences</taxon>
        <taxon>metagenomes</taxon>
        <taxon>ecological metagenomes</taxon>
    </lineage>
</organism>
<evidence type="ECO:0000256" key="3">
    <source>
        <dbReference type="ARBA" id="ARBA00022729"/>
    </source>
</evidence>
<dbReference type="SUPFAM" id="SSF53850">
    <property type="entry name" value="Periplasmic binding protein-like II"/>
    <property type="match status" value="1"/>
</dbReference>